<dbReference type="InterPro" id="IPR011992">
    <property type="entry name" value="EF-hand-dom_pair"/>
</dbReference>
<dbReference type="Gene3D" id="1.10.238.10">
    <property type="entry name" value="EF-hand"/>
    <property type="match status" value="3"/>
</dbReference>
<dbReference type="PROSITE" id="PS00018">
    <property type="entry name" value="EF_HAND_1"/>
    <property type="match status" value="1"/>
</dbReference>
<sequence>MRCAAESRRLVESNAANVGRKVDIDKIDNFSEVTLGLGATFLMTLVIWLFLLPFFDVAGMSWIKSWESSSDHITLAQFKTRMAASLSPDPLTAFEEMDRDQDGKIVQPEFLFAVKKFRPPINGTALGKYCFEGLDEDGNGYLVAQEFLRALNHPSFFYTTTTTTPTPPETMPVPVPSPPPPVVAPAPPPPAAPQGTVMLRTPPPQWKAEAVAGNAMSMQDFMSRMGSANNGAPEEAFKLVDLDGDQFAARAEFINGAGHLQQPVTTQEADAIFQKLDINKDHVLEYQVFLNAFNQRAYVQPGSPQPQGLPWSPAKQSALGEIGVSTPPITLAEFTSRMFAVKPEGVFEALDTDKDREISELEMIRGGQAFAPPLTEVEAKYVHKGLDINQDSRIVMPELVDTLKFGHFFPTVAQAEAAHNR</sequence>
<accession>A0A813ENH7</accession>
<evidence type="ECO:0000256" key="4">
    <source>
        <dbReference type="SAM" id="Phobius"/>
    </source>
</evidence>
<feature type="domain" description="EF-hand" evidence="5">
    <location>
        <begin position="264"/>
        <end position="299"/>
    </location>
</feature>
<dbReference type="AlphaFoldDB" id="A0A813ENH7"/>
<evidence type="ECO:0000256" key="3">
    <source>
        <dbReference type="ARBA" id="ARBA00022837"/>
    </source>
</evidence>
<comment type="caution">
    <text evidence="6">The sequence shown here is derived from an EMBL/GenBank/DDBJ whole genome shotgun (WGS) entry which is preliminary data.</text>
</comment>
<evidence type="ECO:0000259" key="5">
    <source>
        <dbReference type="PROSITE" id="PS50222"/>
    </source>
</evidence>
<feature type="domain" description="EF-hand" evidence="5">
    <location>
        <begin position="85"/>
        <end position="120"/>
    </location>
</feature>
<dbReference type="GO" id="GO:0005509">
    <property type="term" value="F:calcium ion binding"/>
    <property type="evidence" value="ECO:0007669"/>
    <property type="project" value="InterPro"/>
</dbReference>
<keyword evidence="7" id="KW-1185">Reference proteome</keyword>
<dbReference type="Pfam" id="PF13202">
    <property type="entry name" value="EF-hand_5"/>
    <property type="match status" value="1"/>
</dbReference>
<protein>
    <recommendedName>
        <fullName evidence="5">EF-hand domain-containing protein</fullName>
    </recommendedName>
</protein>
<feature type="transmembrane region" description="Helical" evidence="4">
    <location>
        <begin position="35"/>
        <end position="55"/>
    </location>
</feature>
<organism evidence="6 7">
    <name type="scientific">Polarella glacialis</name>
    <name type="common">Dinoflagellate</name>
    <dbReference type="NCBI Taxonomy" id="89957"/>
    <lineage>
        <taxon>Eukaryota</taxon>
        <taxon>Sar</taxon>
        <taxon>Alveolata</taxon>
        <taxon>Dinophyceae</taxon>
        <taxon>Suessiales</taxon>
        <taxon>Suessiaceae</taxon>
        <taxon>Polarella</taxon>
    </lineage>
</organism>
<dbReference type="PROSITE" id="PS50222">
    <property type="entry name" value="EF_HAND_2"/>
    <property type="match status" value="2"/>
</dbReference>
<dbReference type="PANTHER" id="PTHR34524">
    <property type="entry name" value="CALCYPHOSIN"/>
    <property type="match status" value="1"/>
</dbReference>
<keyword evidence="4" id="KW-0472">Membrane</keyword>
<gene>
    <name evidence="6" type="ORF">PGLA1383_LOCUS20932</name>
</gene>
<dbReference type="InterPro" id="IPR018247">
    <property type="entry name" value="EF_Hand_1_Ca_BS"/>
</dbReference>
<keyword evidence="4" id="KW-0812">Transmembrane</keyword>
<dbReference type="Pfam" id="PF13499">
    <property type="entry name" value="EF-hand_7"/>
    <property type="match status" value="1"/>
</dbReference>
<keyword evidence="2" id="KW-0677">Repeat</keyword>
<dbReference type="SUPFAM" id="SSF47473">
    <property type="entry name" value="EF-hand"/>
    <property type="match status" value="2"/>
</dbReference>
<keyword evidence="4" id="KW-1133">Transmembrane helix</keyword>
<reference evidence="6" key="1">
    <citation type="submission" date="2021-02" db="EMBL/GenBank/DDBJ databases">
        <authorList>
            <person name="Dougan E. K."/>
            <person name="Rhodes N."/>
            <person name="Thang M."/>
            <person name="Chan C."/>
        </authorList>
    </citation>
    <scope>NUCLEOTIDE SEQUENCE</scope>
</reference>
<dbReference type="Proteomes" id="UP000654075">
    <property type="component" value="Unassembled WGS sequence"/>
</dbReference>
<dbReference type="PANTHER" id="PTHR34524:SF6">
    <property type="entry name" value="CALCYPHOSINE LIKE"/>
    <property type="match status" value="1"/>
</dbReference>
<evidence type="ECO:0000256" key="2">
    <source>
        <dbReference type="ARBA" id="ARBA00022737"/>
    </source>
</evidence>
<dbReference type="EMBL" id="CAJNNV010014557">
    <property type="protein sequence ID" value="CAE8602694.1"/>
    <property type="molecule type" value="Genomic_DNA"/>
</dbReference>
<evidence type="ECO:0000313" key="6">
    <source>
        <dbReference type="EMBL" id="CAE8602694.1"/>
    </source>
</evidence>
<evidence type="ECO:0000256" key="1">
    <source>
        <dbReference type="ARBA" id="ARBA00022723"/>
    </source>
</evidence>
<dbReference type="InterPro" id="IPR051581">
    <property type="entry name" value="Ca-bind"/>
</dbReference>
<dbReference type="SMART" id="SM00054">
    <property type="entry name" value="EFh"/>
    <property type="match status" value="5"/>
</dbReference>
<proteinExistence type="predicted"/>
<keyword evidence="3" id="KW-0106">Calcium</keyword>
<evidence type="ECO:0000313" key="7">
    <source>
        <dbReference type="Proteomes" id="UP000654075"/>
    </source>
</evidence>
<dbReference type="InterPro" id="IPR002048">
    <property type="entry name" value="EF_hand_dom"/>
</dbReference>
<name>A0A813ENH7_POLGL</name>
<keyword evidence="1" id="KW-0479">Metal-binding</keyword>